<evidence type="ECO:0000256" key="6">
    <source>
        <dbReference type="ARBA" id="ARBA00023136"/>
    </source>
</evidence>
<comment type="caution">
    <text evidence="9">The sequence shown here is derived from an EMBL/GenBank/DDBJ whole genome shotgun (WGS) entry which is preliminary data.</text>
</comment>
<proteinExistence type="inferred from homology"/>
<feature type="transmembrane region" description="Helical" evidence="7">
    <location>
        <begin position="87"/>
        <end position="107"/>
    </location>
</feature>
<dbReference type="PROSITE" id="PS50928">
    <property type="entry name" value="ABC_TM1"/>
    <property type="match status" value="1"/>
</dbReference>
<dbReference type="InterPro" id="IPR035906">
    <property type="entry name" value="MetI-like_sf"/>
</dbReference>
<evidence type="ECO:0000256" key="2">
    <source>
        <dbReference type="ARBA" id="ARBA00022448"/>
    </source>
</evidence>
<evidence type="ECO:0000313" key="9">
    <source>
        <dbReference type="EMBL" id="GAA6266989.1"/>
    </source>
</evidence>
<evidence type="ECO:0000256" key="7">
    <source>
        <dbReference type="RuleBase" id="RU363032"/>
    </source>
</evidence>
<dbReference type="Pfam" id="PF00528">
    <property type="entry name" value="BPD_transp_1"/>
    <property type="match status" value="1"/>
</dbReference>
<name>A0ABQ0ASI0_9FIRM</name>
<protein>
    <submittedName>
        <fullName evidence="9">Carbohydrate ABC transporter permease</fullName>
    </submittedName>
</protein>
<comment type="subcellular location">
    <subcellularLocation>
        <location evidence="1 7">Cell membrane</location>
        <topology evidence="1 7">Multi-pass membrane protein</topology>
    </subcellularLocation>
</comment>
<feature type="domain" description="ABC transmembrane type-1" evidence="8">
    <location>
        <begin position="83"/>
        <end position="285"/>
    </location>
</feature>
<feature type="transmembrane region" description="Helical" evidence="7">
    <location>
        <begin position="191"/>
        <end position="213"/>
    </location>
</feature>
<keyword evidence="3" id="KW-1003">Cell membrane</keyword>
<evidence type="ECO:0000256" key="1">
    <source>
        <dbReference type="ARBA" id="ARBA00004651"/>
    </source>
</evidence>
<keyword evidence="6 7" id="KW-0472">Membrane</keyword>
<dbReference type="Gene3D" id="1.10.3720.10">
    <property type="entry name" value="MetI-like"/>
    <property type="match status" value="1"/>
</dbReference>
<comment type="similarity">
    <text evidence="7">Belongs to the binding-protein-dependent transport system permease family.</text>
</comment>
<dbReference type="PANTHER" id="PTHR43744">
    <property type="entry name" value="ABC TRANSPORTER PERMEASE PROTEIN MG189-RELATED-RELATED"/>
    <property type="match status" value="1"/>
</dbReference>
<keyword evidence="10" id="KW-1185">Reference proteome</keyword>
<keyword evidence="4 7" id="KW-0812">Transmembrane</keyword>
<keyword evidence="5 7" id="KW-1133">Transmembrane helix</keyword>
<evidence type="ECO:0000256" key="3">
    <source>
        <dbReference type="ARBA" id="ARBA00022475"/>
    </source>
</evidence>
<feature type="transmembrane region" description="Helical" evidence="7">
    <location>
        <begin position="21"/>
        <end position="42"/>
    </location>
</feature>
<accession>A0ABQ0ASI0</accession>
<keyword evidence="2 7" id="KW-0813">Transport</keyword>
<dbReference type="SUPFAM" id="SSF161098">
    <property type="entry name" value="MetI-like"/>
    <property type="match status" value="1"/>
</dbReference>
<dbReference type="CDD" id="cd06261">
    <property type="entry name" value="TM_PBP2"/>
    <property type="match status" value="1"/>
</dbReference>
<dbReference type="RefSeq" id="WP_390468765.1">
    <property type="nucleotide sequence ID" value="NZ_BAABXL010000001.1"/>
</dbReference>
<reference evidence="9 10" key="1">
    <citation type="submission" date="2024-04" db="EMBL/GenBank/DDBJ databases">
        <title>Defined microbial consortia suppress multidrug-resistant proinflammatory Enterobacteriaceae via ecological control.</title>
        <authorList>
            <person name="Furuichi M."/>
            <person name="Kawaguchi T."/>
            <person name="Pust M."/>
            <person name="Yasuma K."/>
            <person name="Plichta D."/>
            <person name="Hasegawa N."/>
            <person name="Ohya T."/>
            <person name="Bhattarai S."/>
            <person name="Sasajima S."/>
            <person name="Aoto Y."/>
            <person name="Tuganbaev T."/>
            <person name="Yaginuma M."/>
            <person name="Ueda M."/>
            <person name="Okahashi N."/>
            <person name="Amafuji K."/>
            <person name="Kiridooshi Y."/>
            <person name="Sugita K."/>
            <person name="Strazar M."/>
            <person name="Skelly A."/>
            <person name="Suda W."/>
            <person name="Hattori M."/>
            <person name="Nakamoto N."/>
            <person name="Caballero S."/>
            <person name="Norman J."/>
            <person name="Olle B."/>
            <person name="Tanoue T."/>
            <person name="Arita M."/>
            <person name="Bucci V."/>
            <person name="Atarashi K."/>
            <person name="Xavier R."/>
            <person name="Honda K."/>
        </authorList>
    </citation>
    <scope>NUCLEOTIDE SEQUENCE [LARGE SCALE GENOMIC DNA]</scope>
    <source>
        <strain evidence="10">f13</strain>
    </source>
</reference>
<evidence type="ECO:0000256" key="5">
    <source>
        <dbReference type="ARBA" id="ARBA00022989"/>
    </source>
</evidence>
<dbReference type="PANTHER" id="PTHR43744:SF9">
    <property type="entry name" value="POLYGALACTURONAN_RHAMNOGALACTURONAN TRANSPORT SYSTEM PERMEASE PROTEIN YTCP"/>
    <property type="match status" value="1"/>
</dbReference>
<evidence type="ECO:0000259" key="8">
    <source>
        <dbReference type="PROSITE" id="PS50928"/>
    </source>
</evidence>
<sequence length="300" mass="33977">MAKKEKALKVKRSRGERIFTVFNYTFLTAVILLCIYPVWYVAMASFSDSNMLTQHTGLLLLPKGFNLDAYTKVFKNPMILRGYLNTLFLLLVGVPINIIMTSLGAYFLSRKRVLFKKPIMIAIMFTMFFSGGMIPFYLNLKELHMTNTLWGLIIPFMINTYNLVIMKTAFESIPDSLIEAAQIDGASHWKILFSIVLPLSKAIIAVMVLYYGVSTWNSWFWASAILRERQLYPLQVILREILLQNDVTSMSAGAAATDAESIAMSIKYATIMVATIPILCVYPFVQKYFTKGTMVGAVKE</sequence>
<evidence type="ECO:0000256" key="4">
    <source>
        <dbReference type="ARBA" id="ARBA00022692"/>
    </source>
</evidence>
<gene>
    <name evidence="9" type="ORF">F130042H8_00490</name>
</gene>
<dbReference type="Proteomes" id="UP001600894">
    <property type="component" value="Unassembled WGS sequence"/>
</dbReference>
<evidence type="ECO:0000313" key="10">
    <source>
        <dbReference type="Proteomes" id="UP001600894"/>
    </source>
</evidence>
<dbReference type="InterPro" id="IPR000515">
    <property type="entry name" value="MetI-like"/>
</dbReference>
<dbReference type="EMBL" id="BAABXL010000001">
    <property type="protein sequence ID" value="GAA6266989.1"/>
    <property type="molecule type" value="Genomic_DNA"/>
</dbReference>
<feature type="transmembrane region" description="Helical" evidence="7">
    <location>
        <begin position="119"/>
        <end position="138"/>
    </location>
</feature>
<feature type="transmembrane region" description="Helical" evidence="7">
    <location>
        <begin position="150"/>
        <end position="170"/>
    </location>
</feature>
<feature type="transmembrane region" description="Helical" evidence="7">
    <location>
        <begin position="266"/>
        <end position="285"/>
    </location>
</feature>
<organism evidence="9 10">
    <name type="scientific">Enterocloster alcoholdehydrogenati</name>
    <dbReference type="NCBI Taxonomy" id="2547410"/>
    <lineage>
        <taxon>Bacteria</taxon>
        <taxon>Bacillati</taxon>
        <taxon>Bacillota</taxon>
        <taxon>Clostridia</taxon>
        <taxon>Lachnospirales</taxon>
        <taxon>Lachnospiraceae</taxon>
        <taxon>Enterocloster</taxon>
    </lineage>
</organism>